<protein>
    <submittedName>
        <fullName evidence="2">Uncharacterized protein</fullName>
    </submittedName>
</protein>
<dbReference type="Proteomes" id="UP000008792">
    <property type="component" value="Unassembled WGS sequence"/>
</dbReference>
<reference evidence="2 3" key="1">
    <citation type="journal article" date="2007" name="Nature">
        <title>Evolution of genes and genomes on the Drosophila phylogeny.</title>
        <authorList>
            <consortium name="Drosophila 12 Genomes Consortium"/>
            <person name="Clark A.G."/>
            <person name="Eisen M.B."/>
            <person name="Smith D.R."/>
            <person name="Bergman C.M."/>
            <person name="Oliver B."/>
            <person name="Markow T.A."/>
            <person name="Kaufman T.C."/>
            <person name="Kellis M."/>
            <person name="Gelbart W."/>
            <person name="Iyer V.N."/>
            <person name="Pollard D.A."/>
            <person name="Sackton T.B."/>
            <person name="Larracuente A.M."/>
            <person name="Singh N.D."/>
            <person name="Abad J.P."/>
            <person name="Abt D.N."/>
            <person name="Adryan B."/>
            <person name="Aguade M."/>
            <person name="Akashi H."/>
            <person name="Anderson W.W."/>
            <person name="Aquadro C.F."/>
            <person name="Ardell D.H."/>
            <person name="Arguello R."/>
            <person name="Artieri C.G."/>
            <person name="Barbash D.A."/>
            <person name="Barker D."/>
            <person name="Barsanti P."/>
            <person name="Batterham P."/>
            <person name="Batzoglou S."/>
            <person name="Begun D."/>
            <person name="Bhutkar A."/>
            <person name="Blanco E."/>
            <person name="Bosak S.A."/>
            <person name="Bradley R.K."/>
            <person name="Brand A.D."/>
            <person name="Brent M.R."/>
            <person name="Brooks A.N."/>
            <person name="Brown R.H."/>
            <person name="Butlin R.K."/>
            <person name="Caggese C."/>
            <person name="Calvi B.R."/>
            <person name="Bernardo de Carvalho A."/>
            <person name="Caspi A."/>
            <person name="Castrezana S."/>
            <person name="Celniker S.E."/>
            <person name="Chang J.L."/>
            <person name="Chapple C."/>
            <person name="Chatterji S."/>
            <person name="Chinwalla A."/>
            <person name="Civetta A."/>
            <person name="Clifton S.W."/>
            <person name="Comeron J.M."/>
            <person name="Costello J.C."/>
            <person name="Coyne J.A."/>
            <person name="Daub J."/>
            <person name="David R.G."/>
            <person name="Delcher A.L."/>
            <person name="Delehaunty K."/>
            <person name="Do C.B."/>
            <person name="Ebling H."/>
            <person name="Edwards K."/>
            <person name="Eickbush T."/>
            <person name="Evans J.D."/>
            <person name="Filipski A."/>
            <person name="Findeiss S."/>
            <person name="Freyhult E."/>
            <person name="Fulton L."/>
            <person name="Fulton R."/>
            <person name="Garcia A.C."/>
            <person name="Gardiner A."/>
            <person name="Garfield D.A."/>
            <person name="Garvin B.E."/>
            <person name="Gibson G."/>
            <person name="Gilbert D."/>
            <person name="Gnerre S."/>
            <person name="Godfrey J."/>
            <person name="Good R."/>
            <person name="Gotea V."/>
            <person name="Gravely B."/>
            <person name="Greenberg A.J."/>
            <person name="Griffiths-Jones S."/>
            <person name="Gross S."/>
            <person name="Guigo R."/>
            <person name="Gustafson E.A."/>
            <person name="Haerty W."/>
            <person name="Hahn M.W."/>
            <person name="Halligan D.L."/>
            <person name="Halpern A.L."/>
            <person name="Halter G.M."/>
            <person name="Han M.V."/>
            <person name="Heger A."/>
            <person name="Hillier L."/>
            <person name="Hinrichs A.S."/>
            <person name="Holmes I."/>
            <person name="Hoskins R.A."/>
            <person name="Hubisz M.J."/>
            <person name="Hultmark D."/>
            <person name="Huntley M.A."/>
            <person name="Jaffe D.B."/>
            <person name="Jagadeeshan S."/>
            <person name="Jeck W.R."/>
            <person name="Johnson J."/>
            <person name="Jones C.D."/>
            <person name="Jordan W.C."/>
            <person name="Karpen G.H."/>
            <person name="Kataoka E."/>
            <person name="Keightley P.D."/>
            <person name="Kheradpour P."/>
            <person name="Kirkness E.F."/>
            <person name="Koerich L.B."/>
            <person name="Kristiansen K."/>
            <person name="Kudrna D."/>
            <person name="Kulathinal R.J."/>
            <person name="Kumar S."/>
            <person name="Kwok R."/>
            <person name="Lander E."/>
            <person name="Langley C.H."/>
            <person name="Lapoint R."/>
            <person name="Lazzaro B.P."/>
            <person name="Lee S.J."/>
            <person name="Levesque L."/>
            <person name="Li R."/>
            <person name="Lin C.F."/>
            <person name="Lin M.F."/>
            <person name="Lindblad-Toh K."/>
            <person name="Llopart A."/>
            <person name="Long M."/>
            <person name="Low L."/>
            <person name="Lozovsky E."/>
            <person name="Lu J."/>
            <person name="Luo M."/>
            <person name="Machado C.A."/>
            <person name="Makalowski W."/>
            <person name="Marzo M."/>
            <person name="Matsuda M."/>
            <person name="Matzkin L."/>
            <person name="McAllister B."/>
            <person name="McBride C.S."/>
            <person name="McKernan B."/>
            <person name="McKernan K."/>
            <person name="Mendez-Lago M."/>
            <person name="Minx P."/>
            <person name="Mollenhauer M.U."/>
            <person name="Montooth K."/>
            <person name="Mount S.M."/>
            <person name="Mu X."/>
            <person name="Myers E."/>
            <person name="Negre B."/>
            <person name="Newfeld S."/>
            <person name="Nielsen R."/>
            <person name="Noor M.A."/>
            <person name="O'Grady P."/>
            <person name="Pachter L."/>
            <person name="Papaceit M."/>
            <person name="Parisi M.J."/>
            <person name="Parisi M."/>
            <person name="Parts L."/>
            <person name="Pedersen J.S."/>
            <person name="Pesole G."/>
            <person name="Phillippy A.M."/>
            <person name="Ponting C.P."/>
            <person name="Pop M."/>
            <person name="Porcelli D."/>
            <person name="Powell J.R."/>
            <person name="Prohaska S."/>
            <person name="Pruitt K."/>
            <person name="Puig M."/>
            <person name="Quesneville H."/>
            <person name="Ram K.R."/>
            <person name="Rand D."/>
            <person name="Rasmussen M.D."/>
            <person name="Reed L.K."/>
            <person name="Reenan R."/>
            <person name="Reily A."/>
            <person name="Remington K.A."/>
            <person name="Rieger T.T."/>
            <person name="Ritchie M.G."/>
            <person name="Robin C."/>
            <person name="Rogers Y.H."/>
            <person name="Rohde C."/>
            <person name="Rozas J."/>
            <person name="Rubenfield M.J."/>
            <person name="Ruiz A."/>
            <person name="Russo S."/>
            <person name="Salzberg S.L."/>
            <person name="Sanchez-Gracia A."/>
            <person name="Saranga D.J."/>
            <person name="Sato H."/>
            <person name="Schaeffer S.W."/>
            <person name="Schatz M.C."/>
            <person name="Schlenke T."/>
            <person name="Schwartz R."/>
            <person name="Segarra C."/>
            <person name="Singh R.S."/>
            <person name="Sirot L."/>
            <person name="Sirota M."/>
            <person name="Sisneros N.B."/>
            <person name="Smith C.D."/>
            <person name="Smith T.F."/>
            <person name="Spieth J."/>
            <person name="Stage D.E."/>
            <person name="Stark A."/>
            <person name="Stephan W."/>
            <person name="Strausberg R.L."/>
            <person name="Strempel S."/>
            <person name="Sturgill D."/>
            <person name="Sutton G."/>
            <person name="Sutton G.G."/>
            <person name="Tao W."/>
            <person name="Teichmann S."/>
            <person name="Tobari Y.N."/>
            <person name="Tomimura Y."/>
            <person name="Tsolas J.M."/>
            <person name="Valente V.L."/>
            <person name="Venter E."/>
            <person name="Venter J.C."/>
            <person name="Vicario S."/>
            <person name="Vieira F.G."/>
            <person name="Vilella A.J."/>
            <person name="Villasante A."/>
            <person name="Walenz B."/>
            <person name="Wang J."/>
            <person name="Wasserman M."/>
            <person name="Watts T."/>
            <person name="Wilson D."/>
            <person name="Wilson R.K."/>
            <person name="Wing R.A."/>
            <person name="Wolfner M.F."/>
            <person name="Wong A."/>
            <person name="Wong G.K."/>
            <person name="Wu C.I."/>
            <person name="Wu G."/>
            <person name="Yamamoto D."/>
            <person name="Yang H.P."/>
            <person name="Yang S.P."/>
            <person name="Yorke J.A."/>
            <person name="Yoshida K."/>
            <person name="Zdobnov E."/>
            <person name="Zhang P."/>
            <person name="Zhang Y."/>
            <person name="Zimin A.V."/>
            <person name="Baldwin J."/>
            <person name="Abdouelleil A."/>
            <person name="Abdulkadir J."/>
            <person name="Abebe A."/>
            <person name="Abera B."/>
            <person name="Abreu J."/>
            <person name="Acer S.C."/>
            <person name="Aftuck L."/>
            <person name="Alexander A."/>
            <person name="An P."/>
            <person name="Anderson E."/>
            <person name="Anderson S."/>
            <person name="Arachi H."/>
            <person name="Azer M."/>
            <person name="Bachantsang P."/>
            <person name="Barry A."/>
            <person name="Bayul T."/>
            <person name="Berlin A."/>
            <person name="Bessette D."/>
            <person name="Bloom T."/>
            <person name="Blye J."/>
            <person name="Boguslavskiy L."/>
            <person name="Bonnet C."/>
            <person name="Boukhgalter B."/>
            <person name="Bourzgui I."/>
            <person name="Brown A."/>
            <person name="Cahill P."/>
            <person name="Channer S."/>
            <person name="Cheshatsang Y."/>
            <person name="Chuda L."/>
            <person name="Citroen M."/>
            <person name="Collymore A."/>
            <person name="Cooke P."/>
            <person name="Costello M."/>
            <person name="D'Aco K."/>
            <person name="Daza R."/>
            <person name="De Haan G."/>
            <person name="DeGray S."/>
            <person name="DeMaso C."/>
            <person name="Dhargay N."/>
            <person name="Dooley K."/>
            <person name="Dooley E."/>
            <person name="Doricent M."/>
            <person name="Dorje P."/>
            <person name="Dorjee K."/>
            <person name="Dupes A."/>
            <person name="Elong R."/>
            <person name="Falk J."/>
            <person name="Farina A."/>
            <person name="Faro S."/>
            <person name="Ferguson D."/>
            <person name="Fisher S."/>
            <person name="Foley C.D."/>
            <person name="Franke A."/>
            <person name="Friedrich D."/>
            <person name="Gadbois L."/>
            <person name="Gearin G."/>
            <person name="Gearin C.R."/>
            <person name="Giannoukos G."/>
            <person name="Goode T."/>
            <person name="Graham J."/>
            <person name="Grandbois E."/>
            <person name="Grewal S."/>
            <person name="Gyaltsen K."/>
            <person name="Hafez N."/>
            <person name="Hagos B."/>
            <person name="Hall J."/>
            <person name="Henson C."/>
            <person name="Hollinger A."/>
            <person name="Honan T."/>
            <person name="Huard M.D."/>
            <person name="Hughes L."/>
            <person name="Hurhula B."/>
            <person name="Husby M.E."/>
            <person name="Kamat A."/>
            <person name="Kanga B."/>
            <person name="Kashin S."/>
            <person name="Khazanovich D."/>
            <person name="Kisner P."/>
            <person name="Lance K."/>
            <person name="Lara M."/>
            <person name="Lee W."/>
            <person name="Lennon N."/>
            <person name="Letendre F."/>
            <person name="LeVine R."/>
            <person name="Lipovsky A."/>
            <person name="Liu X."/>
            <person name="Liu J."/>
            <person name="Liu S."/>
            <person name="Lokyitsang T."/>
            <person name="Lokyitsang Y."/>
            <person name="Lubonja R."/>
            <person name="Lui A."/>
            <person name="MacDonald P."/>
            <person name="Magnisalis V."/>
            <person name="Maru K."/>
            <person name="Matthews C."/>
            <person name="McCusker W."/>
            <person name="McDonough S."/>
            <person name="Mehta T."/>
            <person name="Meldrim J."/>
            <person name="Meneus L."/>
            <person name="Mihai O."/>
            <person name="Mihalev A."/>
            <person name="Mihova T."/>
            <person name="Mittelman R."/>
            <person name="Mlenga V."/>
            <person name="Montmayeur A."/>
            <person name="Mulrain L."/>
            <person name="Navidi A."/>
            <person name="Naylor J."/>
            <person name="Negash T."/>
            <person name="Nguyen T."/>
            <person name="Nguyen N."/>
            <person name="Nicol R."/>
            <person name="Norbu C."/>
            <person name="Norbu N."/>
            <person name="Novod N."/>
            <person name="O'Neill B."/>
            <person name="Osman S."/>
            <person name="Markiewicz E."/>
            <person name="Oyono O.L."/>
            <person name="Patti C."/>
            <person name="Phunkhang P."/>
            <person name="Pierre F."/>
            <person name="Priest M."/>
            <person name="Raghuraman S."/>
            <person name="Rege F."/>
            <person name="Reyes R."/>
            <person name="Rise C."/>
            <person name="Rogov P."/>
            <person name="Ross K."/>
            <person name="Ryan E."/>
            <person name="Settipalli S."/>
            <person name="Shea T."/>
            <person name="Sherpa N."/>
            <person name="Shi L."/>
            <person name="Shih D."/>
            <person name="Sparrow T."/>
            <person name="Spaulding J."/>
            <person name="Stalker J."/>
            <person name="Stange-Thomann N."/>
            <person name="Stavropoulos S."/>
            <person name="Stone C."/>
            <person name="Strader C."/>
            <person name="Tesfaye S."/>
            <person name="Thomson T."/>
            <person name="Thoulutsang Y."/>
            <person name="Thoulutsang D."/>
            <person name="Topham K."/>
            <person name="Topping I."/>
            <person name="Tsamla T."/>
            <person name="Vassiliev H."/>
            <person name="Vo A."/>
            <person name="Wangchuk T."/>
            <person name="Wangdi T."/>
            <person name="Weiand M."/>
            <person name="Wilkinson J."/>
            <person name="Wilson A."/>
            <person name="Yadav S."/>
            <person name="Young G."/>
            <person name="Yu Q."/>
            <person name="Zembek L."/>
            <person name="Zhong D."/>
            <person name="Zimmer A."/>
            <person name="Zwirko Z."/>
            <person name="Jaffe D.B."/>
            <person name="Alvarez P."/>
            <person name="Brockman W."/>
            <person name="Butler J."/>
            <person name="Chin C."/>
            <person name="Gnerre S."/>
            <person name="Grabherr M."/>
            <person name="Kleber M."/>
            <person name="Mauceli E."/>
            <person name="MacCallum I."/>
        </authorList>
    </citation>
    <scope>NUCLEOTIDE SEQUENCE [LARGE SCALE GENOMIC DNA]</scope>
    <source>
        <strain evidence="3">Tucson 15010-1051.87</strain>
    </source>
</reference>
<proteinExistence type="predicted"/>
<accession>A0A0Q9WS59</accession>
<keyword evidence="3" id="KW-1185">Reference proteome</keyword>
<sequence length="167" mass="17914">MQRLHAGGHHDNPPSATAAVAMQWPRQQSHQSQQQSHQTRRHTIISTTLTNYNQQLAAAAYPRRASIGWDAAETNATMPTTTAAHKPVRITLIGEPLPQQNGGCHKTPPTQQNGGCHKTPSTQQNGVKAHFLNGCQSGAHSGASASGAHYQPLYNSNKMTSPTVTIV</sequence>
<name>A0A0Q9WS59_DROVI</name>
<evidence type="ECO:0000313" key="2">
    <source>
        <dbReference type="EMBL" id="KRF84385.1"/>
    </source>
</evidence>
<dbReference type="AlphaFoldDB" id="A0A0Q9WS59"/>
<dbReference type="EMBL" id="CH940647">
    <property type="protein sequence ID" value="KRF84385.1"/>
    <property type="molecule type" value="Genomic_DNA"/>
</dbReference>
<organism evidence="2 3">
    <name type="scientific">Drosophila virilis</name>
    <name type="common">Fruit fly</name>
    <dbReference type="NCBI Taxonomy" id="7244"/>
    <lineage>
        <taxon>Eukaryota</taxon>
        <taxon>Metazoa</taxon>
        <taxon>Ecdysozoa</taxon>
        <taxon>Arthropoda</taxon>
        <taxon>Hexapoda</taxon>
        <taxon>Insecta</taxon>
        <taxon>Pterygota</taxon>
        <taxon>Neoptera</taxon>
        <taxon>Endopterygota</taxon>
        <taxon>Diptera</taxon>
        <taxon>Brachycera</taxon>
        <taxon>Muscomorpha</taxon>
        <taxon>Ephydroidea</taxon>
        <taxon>Drosophilidae</taxon>
        <taxon>Drosophila</taxon>
    </lineage>
</organism>
<feature type="compositionally biased region" description="Low complexity" evidence="1">
    <location>
        <begin position="26"/>
        <end position="37"/>
    </location>
</feature>
<dbReference type="OrthoDB" id="10046062at2759"/>
<evidence type="ECO:0000313" key="3">
    <source>
        <dbReference type="Proteomes" id="UP000008792"/>
    </source>
</evidence>
<dbReference type="InParanoid" id="A0A0Q9WS59"/>
<evidence type="ECO:0000256" key="1">
    <source>
        <dbReference type="SAM" id="MobiDB-lite"/>
    </source>
</evidence>
<feature type="region of interest" description="Disordered" evidence="1">
    <location>
        <begin position="21"/>
        <end position="40"/>
    </location>
</feature>
<gene>
    <name evidence="2" type="primary">Dvir\GJ26724</name>
    <name evidence="2" type="ORF">Dvir_GJ26724</name>
</gene>